<proteinExistence type="predicted"/>
<organism evidence="1 2">
    <name type="scientific">Agrobacterium tumefaciens str. Kerr 14</name>
    <dbReference type="NCBI Taxonomy" id="1183424"/>
    <lineage>
        <taxon>Bacteria</taxon>
        <taxon>Pseudomonadati</taxon>
        <taxon>Pseudomonadota</taxon>
        <taxon>Alphaproteobacteria</taxon>
        <taxon>Hyphomicrobiales</taxon>
        <taxon>Rhizobiaceae</taxon>
        <taxon>Rhizobium/Agrobacterium group</taxon>
        <taxon>Agrobacterium</taxon>
        <taxon>Agrobacterium tumefaciens complex</taxon>
    </lineage>
</organism>
<dbReference type="EMBL" id="FBWC01000014">
    <property type="protein sequence ID" value="CUX30325.1"/>
    <property type="molecule type" value="Genomic_DNA"/>
</dbReference>
<evidence type="ECO:0000313" key="1">
    <source>
        <dbReference type="EMBL" id="CUX30325.1"/>
    </source>
</evidence>
<accession>A0A1S7Q2D0</accession>
<dbReference type="AlphaFoldDB" id="A0A1S7Q2D0"/>
<gene>
    <name evidence="1" type="ORF">AGR4C_Cc50362</name>
</gene>
<sequence>MNVPDFLMLVRGQNFRGIADCDPSDWHCRARFQPRSQMHGCVDADFRSAPDVRPVEHGSAGRDEHLVVNLGTDYMTVGPDYAVVAHFAIVAARGPDHRVFEHDAVPSDADGAAGLRHQASTMHNPAARTDDNITTDRRILRNPGIGINRW</sequence>
<protein>
    <submittedName>
        <fullName evidence="1">Uncharacterized protein</fullName>
    </submittedName>
</protein>
<dbReference type="Proteomes" id="UP000191897">
    <property type="component" value="Unassembled WGS sequence"/>
</dbReference>
<reference evidence="1 2" key="1">
    <citation type="submission" date="2016-01" db="EMBL/GenBank/DDBJ databases">
        <authorList>
            <person name="Oliw E.H."/>
        </authorList>
    </citation>
    <scope>NUCLEOTIDE SEQUENCE [LARGE SCALE GENOMIC DNA]</scope>
    <source>
        <strain evidence="1 2">Kerr 14</strain>
    </source>
</reference>
<name>A0A1S7Q2D0_AGRTU</name>
<evidence type="ECO:0000313" key="2">
    <source>
        <dbReference type="Proteomes" id="UP000191897"/>
    </source>
</evidence>